<reference evidence="4 5" key="2">
    <citation type="submission" date="2016-10" db="EMBL/GenBank/DDBJ databases">
        <authorList>
            <person name="Varghese N."/>
            <person name="Submissions S."/>
        </authorList>
    </citation>
    <scope>NUCLEOTIDE SEQUENCE [LARGE SCALE GENOMIC DNA]</scope>
    <source>
        <strain evidence="4">KHGC19</strain>
        <strain evidence="2 5">WCP15</strain>
    </source>
</reference>
<dbReference type="PANTHER" id="PTHR33164">
    <property type="entry name" value="TRANSCRIPTIONAL REGULATOR, MARR FAMILY"/>
    <property type="match status" value="1"/>
</dbReference>
<dbReference type="GO" id="GO:0003700">
    <property type="term" value="F:DNA-binding transcription factor activity"/>
    <property type="evidence" value="ECO:0007669"/>
    <property type="project" value="InterPro"/>
</dbReference>
<evidence type="ECO:0000259" key="1">
    <source>
        <dbReference type="PROSITE" id="PS50995"/>
    </source>
</evidence>
<sequence>MELREYTSIRRAYNLVRQRVDSSSRLTFAEFAILCRLLNVGTSLKTSEIAEYQGSLRPTMTHRTKHLSKLGLIERDKGDSDRRNVVCTISDAGVAYVHELCESACKEISAGHALARTTPERICRYADAMGSVPCAAGELTLLGLYEAGVGSRSISQLVEDLGLLQPTVSMSVAALEQEGMITRVSEGEAKTLRVALSEAGRKAAEDLIDIITDVIVRRKPRKH</sequence>
<evidence type="ECO:0000313" key="5">
    <source>
        <dbReference type="Proteomes" id="UP000199135"/>
    </source>
</evidence>
<dbReference type="SUPFAM" id="SSF46785">
    <property type="entry name" value="Winged helix' DNA-binding domain"/>
    <property type="match status" value="2"/>
</dbReference>
<dbReference type="InterPro" id="IPR000835">
    <property type="entry name" value="HTH_MarR-typ"/>
</dbReference>
<evidence type="ECO:0000313" key="2">
    <source>
        <dbReference type="EMBL" id="SEH68654.1"/>
    </source>
</evidence>
<evidence type="ECO:0000313" key="4">
    <source>
        <dbReference type="Proteomes" id="UP000199128"/>
    </source>
</evidence>
<dbReference type="Proteomes" id="UP000199135">
    <property type="component" value="Unassembled WGS sequence"/>
</dbReference>
<dbReference type="CDD" id="cd00090">
    <property type="entry name" value="HTH_ARSR"/>
    <property type="match status" value="1"/>
</dbReference>
<gene>
    <name evidence="3" type="ORF">SAMN05216446_0703</name>
    <name evidence="2" type="ORF">SAMN05216447_11313</name>
</gene>
<evidence type="ECO:0000313" key="3">
    <source>
        <dbReference type="EMBL" id="SER41196.1"/>
    </source>
</evidence>
<dbReference type="InterPro" id="IPR036388">
    <property type="entry name" value="WH-like_DNA-bd_sf"/>
</dbReference>
<feature type="domain" description="HTH marR-type" evidence="1">
    <location>
        <begin position="1"/>
        <end position="134"/>
    </location>
</feature>
<dbReference type="PROSITE" id="PS50995">
    <property type="entry name" value="HTH_MARR_2"/>
    <property type="match status" value="1"/>
</dbReference>
<dbReference type="GO" id="GO:0003677">
    <property type="term" value="F:DNA binding"/>
    <property type="evidence" value="ECO:0007669"/>
    <property type="project" value="UniProtKB-KW"/>
</dbReference>
<dbReference type="InterPro" id="IPR011991">
    <property type="entry name" value="ArsR-like_HTH"/>
</dbReference>
<dbReference type="EMBL" id="FOGP01000002">
    <property type="protein sequence ID" value="SER41196.1"/>
    <property type="molecule type" value="Genomic_DNA"/>
</dbReference>
<proteinExistence type="predicted"/>
<dbReference type="InterPro" id="IPR039422">
    <property type="entry name" value="MarR/SlyA-like"/>
</dbReference>
<dbReference type="GO" id="GO:0006950">
    <property type="term" value="P:response to stress"/>
    <property type="evidence" value="ECO:0007669"/>
    <property type="project" value="TreeGrafter"/>
</dbReference>
<name>A0A1H9NYY4_9ACTN</name>
<organism evidence="3 4">
    <name type="scientific">Parafannyhessea umbonata</name>
    <dbReference type="NCBI Taxonomy" id="604330"/>
    <lineage>
        <taxon>Bacteria</taxon>
        <taxon>Bacillati</taxon>
        <taxon>Actinomycetota</taxon>
        <taxon>Coriobacteriia</taxon>
        <taxon>Coriobacteriales</taxon>
        <taxon>Atopobiaceae</taxon>
        <taxon>Parafannyhessea</taxon>
    </lineage>
</organism>
<keyword evidence="5" id="KW-1185">Reference proteome</keyword>
<protein>
    <submittedName>
        <fullName evidence="3">DNA-binding transcriptional regulator, MarR family</fullName>
    </submittedName>
</protein>
<dbReference type="Pfam" id="PF01047">
    <property type="entry name" value="MarR"/>
    <property type="match status" value="1"/>
</dbReference>
<dbReference type="InterPro" id="IPR036390">
    <property type="entry name" value="WH_DNA-bd_sf"/>
</dbReference>
<dbReference type="AlphaFoldDB" id="A0A1H9NYY4"/>
<dbReference type="PANTHER" id="PTHR33164:SF43">
    <property type="entry name" value="HTH-TYPE TRANSCRIPTIONAL REPRESSOR YETL"/>
    <property type="match status" value="1"/>
</dbReference>
<dbReference type="SMART" id="SM00347">
    <property type="entry name" value="HTH_MARR"/>
    <property type="match status" value="1"/>
</dbReference>
<dbReference type="InterPro" id="IPR001845">
    <property type="entry name" value="HTH_ArsR_DNA-bd_dom"/>
</dbReference>
<dbReference type="EMBL" id="FNWT01000013">
    <property type="protein sequence ID" value="SEH68654.1"/>
    <property type="molecule type" value="Genomic_DNA"/>
</dbReference>
<dbReference type="Pfam" id="PF01022">
    <property type="entry name" value="HTH_5"/>
    <property type="match status" value="1"/>
</dbReference>
<reference evidence="3" key="1">
    <citation type="submission" date="2016-10" db="EMBL/GenBank/DDBJ databases">
        <authorList>
            <person name="de Groot N.N."/>
        </authorList>
    </citation>
    <scope>NUCLEOTIDE SEQUENCE [LARGE SCALE GENOMIC DNA]</scope>
    <source>
        <strain evidence="3">KHGC19</strain>
    </source>
</reference>
<keyword evidence="3" id="KW-0238">DNA-binding</keyword>
<dbReference type="Proteomes" id="UP000199128">
    <property type="component" value="Unassembled WGS sequence"/>
</dbReference>
<dbReference type="RefSeq" id="WP_078686890.1">
    <property type="nucleotide sequence ID" value="NZ_FNWT01000013.1"/>
</dbReference>
<dbReference type="Gene3D" id="1.10.10.10">
    <property type="entry name" value="Winged helix-like DNA-binding domain superfamily/Winged helix DNA-binding domain"/>
    <property type="match status" value="2"/>
</dbReference>
<accession>A0A1H9NYY4</accession>